<proteinExistence type="predicted"/>
<comment type="caution">
    <text evidence="1">The sequence shown here is derived from an EMBL/GenBank/DDBJ whole genome shotgun (WGS) entry which is preliminary data.</text>
</comment>
<evidence type="ECO:0000313" key="2">
    <source>
        <dbReference type="Proteomes" id="UP001497700"/>
    </source>
</evidence>
<protein>
    <submittedName>
        <fullName evidence="1">Uncharacterized protein</fullName>
    </submittedName>
</protein>
<evidence type="ECO:0000313" key="1">
    <source>
        <dbReference type="EMBL" id="KAI4867059.1"/>
    </source>
</evidence>
<sequence length="209" mass="22881">MLECNGWENNHEPPSKRCNNLASLDFDIGGTGIDRMGLQYQLPKWTLEERKKLSCSLAVLLAASVYILHATYYYIRPKYVGTMYVMYVESHSRSSGLSSPDTDGSGRDQSTHLPIYPSTQASKQALDGLNGLDGLDGWMADEDRLSCSSSNESTAWAWIESAHRSAQAAVAGPRQAHLHVAVGGGGGSLEKGSLKRRLQILGFHDRSHL</sequence>
<keyword evidence="2" id="KW-1185">Reference proteome</keyword>
<dbReference type="EMBL" id="MU393451">
    <property type="protein sequence ID" value="KAI4867059.1"/>
    <property type="molecule type" value="Genomic_DNA"/>
</dbReference>
<reference evidence="1 2" key="1">
    <citation type="journal article" date="2022" name="New Phytol.">
        <title>Ecological generalism drives hyperdiversity of secondary metabolite gene clusters in xylarialean endophytes.</title>
        <authorList>
            <person name="Franco M.E.E."/>
            <person name="Wisecaver J.H."/>
            <person name="Arnold A.E."/>
            <person name="Ju Y.M."/>
            <person name="Slot J.C."/>
            <person name="Ahrendt S."/>
            <person name="Moore L.P."/>
            <person name="Eastman K.E."/>
            <person name="Scott K."/>
            <person name="Konkel Z."/>
            <person name="Mondo S.J."/>
            <person name="Kuo A."/>
            <person name="Hayes R.D."/>
            <person name="Haridas S."/>
            <person name="Andreopoulos B."/>
            <person name="Riley R."/>
            <person name="LaButti K."/>
            <person name="Pangilinan J."/>
            <person name="Lipzen A."/>
            <person name="Amirebrahimi M."/>
            <person name="Yan J."/>
            <person name="Adam C."/>
            <person name="Keymanesh K."/>
            <person name="Ng V."/>
            <person name="Louie K."/>
            <person name="Northen T."/>
            <person name="Drula E."/>
            <person name="Henrissat B."/>
            <person name="Hsieh H.M."/>
            <person name="Youens-Clark K."/>
            <person name="Lutzoni F."/>
            <person name="Miadlikowska J."/>
            <person name="Eastwood D.C."/>
            <person name="Hamelin R.C."/>
            <person name="Grigoriev I.V."/>
            <person name="U'Ren J.M."/>
        </authorList>
    </citation>
    <scope>NUCLEOTIDE SEQUENCE [LARGE SCALE GENOMIC DNA]</scope>
    <source>
        <strain evidence="1 2">CBS 119005</strain>
    </source>
</reference>
<accession>A0ACB9Z7K8</accession>
<organism evidence="1 2">
    <name type="scientific">Hypoxylon rubiginosum</name>
    <dbReference type="NCBI Taxonomy" id="110542"/>
    <lineage>
        <taxon>Eukaryota</taxon>
        <taxon>Fungi</taxon>
        <taxon>Dikarya</taxon>
        <taxon>Ascomycota</taxon>
        <taxon>Pezizomycotina</taxon>
        <taxon>Sordariomycetes</taxon>
        <taxon>Xylariomycetidae</taxon>
        <taxon>Xylariales</taxon>
        <taxon>Hypoxylaceae</taxon>
        <taxon>Hypoxylon</taxon>
    </lineage>
</organism>
<gene>
    <name evidence="1" type="ORF">F4820DRAFT_228009</name>
</gene>
<dbReference type="Proteomes" id="UP001497700">
    <property type="component" value="Unassembled WGS sequence"/>
</dbReference>
<name>A0ACB9Z7K8_9PEZI</name>